<feature type="compositionally biased region" description="Low complexity" evidence="1">
    <location>
        <begin position="2645"/>
        <end position="2654"/>
    </location>
</feature>
<dbReference type="Proteomes" id="UP000322899">
    <property type="component" value="Unassembled WGS sequence"/>
</dbReference>
<feature type="compositionally biased region" description="Acidic residues" evidence="1">
    <location>
        <begin position="1857"/>
        <end position="1869"/>
    </location>
</feature>
<feature type="region of interest" description="Disordered" evidence="1">
    <location>
        <begin position="2246"/>
        <end position="2354"/>
    </location>
</feature>
<feature type="compositionally biased region" description="Low complexity" evidence="1">
    <location>
        <begin position="1991"/>
        <end position="2016"/>
    </location>
</feature>
<gene>
    <name evidence="2" type="ORF">FNF27_04823</name>
</gene>
<organism evidence="2 3">
    <name type="scientific">Cafeteria roenbergensis</name>
    <name type="common">Marine flagellate</name>
    <dbReference type="NCBI Taxonomy" id="33653"/>
    <lineage>
        <taxon>Eukaryota</taxon>
        <taxon>Sar</taxon>
        <taxon>Stramenopiles</taxon>
        <taxon>Bigyra</taxon>
        <taxon>Opalozoa</taxon>
        <taxon>Bicosoecida</taxon>
        <taxon>Cafeteriaceae</taxon>
        <taxon>Cafeteria</taxon>
    </lineage>
</organism>
<feature type="region of interest" description="Disordered" evidence="1">
    <location>
        <begin position="1436"/>
        <end position="1458"/>
    </location>
</feature>
<feature type="region of interest" description="Disordered" evidence="1">
    <location>
        <begin position="2949"/>
        <end position="3015"/>
    </location>
</feature>
<feature type="region of interest" description="Disordered" evidence="1">
    <location>
        <begin position="2687"/>
        <end position="2717"/>
    </location>
</feature>
<feature type="compositionally biased region" description="Low complexity" evidence="1">
    <location>
        <begin position="1387"/>
        <end position="1397"/>
    </location>
</feature>
<feature type="compositionally biased region" description="Gly residues" evidence="1">
    <location>
        <begin position="3097"/>
        <end position="3108"/>
    </location>
</feature>
<evidence type="ECO:0000256" key="1">
    <source>
        <dbReference type="SAM" id="MobiDB-lite"/>
    </source>
</evidence>
<feature type="compositionally biased region" description="Acidic residues" evidence="1">
    <location>
        <begin position="1979"/>
        <end position="1990"/>
    </location>
</feature>
<feature type="compositionally biased region" description="Gly residues" evidence="1">
    <location>
        <begin position="1784"/>
        <end position="1806"/>
    </location>
</feature>
<comment type="caution">
    <text evidence="2">The sequence shown here is derived from an EMBL/GenBank/DDBJ whole genome shotgun (WGS) entry which is preliminary data.</text>
</comment>
<proteinExistence type="predicted"/>
<feature type="region of interest" description="Disordered" evidence="1">
    <location>
        <begin position="3083"/>
        <end position="3134"/>
    </location>
</feature>
<feature type="compositionally biased region" description="Low complexity" evidence="1">
    <location>
        <begin position="1154"/>
        <end position="1179"/>
    </location>
</feature>
<feature type="compositionally biased region" description="Gly residues" evidence="1">
    <location>
        <begin position="1100"/>
        <end position="1112"/>
    </location>
</feature>
<feature type="region of interest" description="Disordered" evidence="1">
    <location>
        <begin position="902"/>
        <end position="1009"/>
    </location>
</feature>
<feature type="compositionally biased region" description="Basic and acidic residues" evidence="1">
    <location>
        <begin position="2411"/>
        <end position="2428"/>
    </location>
</feature>
<feature type="compositionally biased region" description="Gly residues" evidence="1">
    <location>
        <begin position="433"/>
        <end position="444"/>
    </location>
</feature>
<feature type="compositionally biased region" description="Basic residues" evidence="1">
    <location>
        <begin position="2262"/>
        <end position="2288"/>
    </location>
</feature>
<dbReference type="GO" id="GO:0006898">
    <property type="term" value="P:receptor-mediated endocytosis"/>
    <property type="evidence" value="ECO:0007669"/>
    <property type="project" value="TreeGrafter"/>
</dbReference>
<feature type="compositionally biased region" description="Acidic residues" evidence="1">
    <location>
        <begin position="3425"/>
        <end position="3434"/>
    </location>
</feature>
<feature type="region of interest" description="Disordered" evidence="1">
    <location>
        <begin position="2384"/>
        <end position="2428"/>
    </location>
</feature>
<accession>A0A5A8E792</accession>
<feature type="region of interest" description="Disordered" evidence="1">
    <location>
        <begin position="1856"/>
        <end position="1886"/>
    </location>
</feature>
<feature type="region of interest" description="Disordered" evidence="1">
    <location>
        <begin position="3411"/>
        <end position="3438"/>
    </location>
</feature>
<feature type="compositionally biased region" description="Basic and acidic residues" evidence="1">
    <location>
        <begin position="1877"/>
        <end position="1886"/>
    </location>
</feature>
<feature type="region of interest" description="Disordered" evidence="1">
    <location>
        <begin position="2616"/>
        <end position="2656"/>
    </location>
</feature>
<feature type="compositionally biased region" description="Gly residues" evidence="1">
    <location>
        <begin position="1762"/>
        <end position="1772"/>
    </location>
</feature>
<feature type="region of interest" description="Disordered" evidence="1">
    <location>
        <begin position="1351"/>
        <end position="1397"/>
    </location>
</feature>
<feature type="compositionally biased region" description="Acidic residues" evidence="1">
    <location>
        <begin position="2999"/>
        <end position="3011"/>
    </location>
</feature>
<feature type="compositionally biased region" description="Acidic residues" evidence="1">
    <location>
        <begin position="1180"/>
        <end position="1190"/>
    </location>
</feature>
<feature type="region of interest" description="Disordered" evidence="1">
    <location>
        <begin position="1755"/>
        <end position="1813"/>
    </location>
</feature>
<reference evidence="2 3" key="1">
    <citation type="submission" date="2019-07" db="EMBL/GenBank/DDBJ databases">
        <title>Genomes of Cafeteria roenbergensis.</title>
        <authorList>
            <person name="Fischer M.G."/>
            <person name="Hackl T."/>
            <person name="Roman M."/>
        </authorList>
    </citation>
    <scope>NUCLEOTIDE SEQUENCE [LARGE SCALE GENOMIC DNA]</scope>
    <source>
        <strain evidence="2 3">E4-10P</strain>
    </source>
</reference>
<dbReference type="GO" id="GO:0010008">
    <property type="term" value="C:endosome membrane"/>
    <property type="evidence" value="ECO:0007669"/>
    <property type="project" value="TreeGrafter"/>
</dbReference>
<feature type="compositionally biased region" description="Acidic residues" evidence="1">
    <location>
        <begin position="2401"/>
        <end position="2410"/>
    </location>
</feature>
<dbReference type="GO" id="GO:0007032">
    <property type="term" value="P:endosome organization"/>
    <property type="evidence" value="ECO:0007669"/>
    <property type="project" value="InterPro"/>
</dbReference>
<feature type="compositionally biased region" description="Low complexity" evidence="1">
    <location>
        <begin position="415"/>
        <end position="432"/>
    </location>
</feature>
<dbReference type="GO" id="GO:2000641">
    <property type="term" value="P:regulation of early endosome to late endosome transport"/>
    <property type="evidence" value="ECO:0007669"/>
    <property type="project" value="InterPro"/>
</dbReference>
<dbReference type="InterPro" id="IPR044978">
    <property type="entry name" value="GRV2/DNAJC13"/>
</dbReference>
<feature type="region of interest" description="Disordered" evidence="1">
    <location>
        <begin position="1154"/>
        <end position="1191"/>
    </location>
</feature>
<dbReference type="PANTHER" id="PTHR36983">
    <property type="entry name" value="DNAJ HOMOLOG SUBFAMILY C MEMBER 13"/>
    <property type="match status" value="1"/>
</dbReference>
<evidence type="ECO:0000313" key="2">
    <source>
        <dbReference type="EMBL" id="KAA0173673.1"/>
    </source>
</evidence>
<dbReference type="EMBL" id="VLTO01000030">
    <property type="protein sequence ID" value="KAA0173673.1"/>
    <property type="molecule type" value="Genomic_DNA"/>
</dbReference>
<feature type="region of interest" description="Disordered" evidence="1">
    <location>
        <begin position="1098"/>
        <end position="1128"/>
    </location>
</feature>
<feature type="region of interest" description="Disordered" evidence="1">
    <location>
        <begin position="415"/>
        <end position="463"/>
    </location>
</feature>
<feature type="region of interest" description="Disordered" evidence="1">
    <location>
        <begin position="1532"/>
        <end position="1570"/>
    </location>
</feature>
<feature type="compositionally biased region" description="Low complexity" evidence="1">
    <location>
        <begin position="2384"/>
        <end position="2394"/>
    </location>
</feature>
<feature type="compositionally biased region" description="Gly residues" evidence="1">
    <location>
        <begin position="2324"/>
        <end position="2333"/>
    </location>
</feature>
<protein>
    <submittedName>
        <fullName evidence="2">Uncharacterized protein</fullName>
    </submittedName>
</protein>
<feature type="compositionally biased region" description="Low complexity" evidence="1">
    <location>
        <begin position="3411"/>
        <end position="3424"/>
    </location>
</feature>
<name>A0A5A8E792_CAFRO</name>
<dbReference type="PANTHER" id="PTHR36983:SF2">
    <property type="entry name" value="DNAJ HOMOLOG SUBFAMILY C MEMBER 13"/>
    <property type="match status" value="1"/>
</dbReference>
<sequence length="3626" mass="370007">MGNEASAVAAAVTDVSRGLEKARGGDWLEGVEKFNEAVPLWMQGQEGRLRLAFDVAKPAILDTVLKLLEKSVERVTLVAREYDYPTREVRALLGLLQRLLAAKSVYKAVAKSDLSPLLLALTAAVRTEDTHTAVLACDVAHMVALRAGFPELKATSKEANQARREEAAKQAFIDAGALQSCLALLPFCHAMTPPATADALCRLLLALTFARQETAPPGAIEAAVEELPRHQGLLWEWSRSSQSPRLRVSALGLLRGLILSGTPAAAAEAQRGAMAWGGLLWHLRLAASPAKQDGPFSRLAGPVAAAARERARRIREAVALRAASLRSEGDMDAEAASAEEEAAAAEEDGLVADPSVLGPETLAAAEALCTHAAAREASREMVALLCTRNRDAQLVLERALPRQMLRLLTEEAPADLPAEGGEAGPGAPAAGESRGGGEAAGAGAGSAAAPATAGEAAVGEEELDAAVDSEELVGTGEPGLLWWDASQKPPVKDRAAAARVASSVLSLWYGDAMAPVPAWARAGAAASPRKGRALSAAAQAGAEAATPADEVRSGRTVSACHAVRGPDGWNWARLWRGLLRPWQHPAMVWRASSLEELRAGLWAAEAALDRSRRLLKMSSRAALAAARTGGVAAAVAGAGTLLDERRTAAGRAWYGAEARADDDPSIPDVILPLPMLPWEHRAFRIRFPSLDRLLSAGGVFLHALLPLIPRIARGEVVLPLPKSLPMVLARAVGLEANPRRRLALLRALRGLAQAVIVDPDPDADTDPTSVARVGGVLTHNVDHADARRSAAGAGAPAGASAAASDAAGAAGAAVADGSGGSSPQPVAPRTEPGTSSLGTRATRLRLQQAAREARAARATAGAQACGLTKHDLALPEAIAMAAAVIQAANCGIRDTPVAAAVPGEDAATHRKRGPNGAPPHALAVGLGGLAPPAQHGSDSGADRFDKSGAVRSAGAGRGNQAMERTDSGAGDPDPEMDEAGWSPQAGAAGAGGTAKKRPPGDGGYGADGTALRPASSASVSFFSAVEDPWSVSGVPLRWQRLWRAEAVLLLRTLGSEPAGAAAFEAADGAVITALLPLLVPPPQCKREPLKPHGDEAVAGIGRGVGRGGGVGSERGALSAASGAGGAEADVDDDAVVEGLAAARTRRTGGLGAAQLAAAGPAGPSPQGSEEAEDSAGAANESDEDVGDDDPLLWYGADAFTVPSADPAAALRLLSPAASGAGGAAPAPRAAPDARRRQSAWSLSLVADDPDRRLKVAQGAAARAVVGRAAAEGLTAALRAAPWLAVSFARQDRVSALTMPLLLASRHPRLVSAVVDCMHEVLPRITLYHPALPLHGVFRALLLTADTAATDRMRGRAERGRDARSRAALGKRGRRLDTKAAAEREADAGAAQDAKTAAGKEYPVRVGEGLSVEAAELLEAMHMAAADARRFGRRDAASGPASVKAGAMTQRSTAAEAQRRADDRAVAVAAQAAGARVGGAGVGGFALMPGRAVGGRDVGGRVGMSPGSGAGGFASGAAGGGAGTAIPGAIPGAIPEPLSLEPASADPAALAASDSATSPGTRASPSARRSVSAMVDRAGVARSSLTGLLPPSMIALLMRRGARAFAAVFNADDHASADALWTASMRNTLLRQLRRQMAPLLDDEPRVAGVYLRVYVGGAALPGDPKAFVEALSGALHHEAAALAAAHLMLTEGTLSAAAAAAGVALGGAATLARTESGGARDDGDDGALASGSLGGGRLAARVVVDETLLLPGSGAAAAGAVSGPGGAEGRGAAGRTDGTKRRPGSGGGWQGGEAAGASGAAGGPGDGQLKLSPGMRRGVAAALRRWEAEQEEAMIGLSRLEAGEDPGRVFLERADLSSDEDEDDHDDDAASGTAGPDADRKEREDRAVRRVRRIFTPTQLYRRHHLRCLVTLRALQRFLSQSPGTRLPTDVFSALAVVLSLPQGRYPVVAAQGVALQGGLQVSLDGGVATRADAIARPDEDEDEDDDGDESASAATGTAAAASAAAASGGAVTKAGSGSGRRGRGEPASESIRLSMEATYVIENLPPTPAPLLLLLPPAEAHDADDDPLRDSLFGVTRDDGRRLRGFRLALRVIHTASLTDEGAGLFVRRPQLLPAVVRSARVPWDAFEGRSNGALAAASRQGRAAAGGAAEAEAKAEDGEDEADEEGELVEGTLLLAGGIGGPGQWSADVYMAAHASMRLARPALACVASLAEVLGCRRPLLDSGALVFLLQAVLGGPNDAGAFPAPGKELEGDDGQSLSRWRRGRAAAKAESRRRRQQRRQRHGGRHGGGGASAAAAASGAGGGDGDWHSSVSDDEEHGAAAAGGGRGGSQYGVPGHRLAGSADGDEEDGWSEQSIRAAAELALFKLVQTVSPEARAAAIAASAAPAPRLSRMTSAVEADLDAGEEAEEKDREALEDQEPERPPSLRLEDRLAEARAIQERVEARLGAAAFASRLKAGLQAAGSRSGAPASQLRLVGEAEDDKATQMLTSVLRTMLTPGLANLLLRGSSGEGPLATPDGSLCRVALRGRATERPQVVWGEWMREQLLRRLSHEAAFVDARVREAGAVERLGIGTSNAWGPPRRKKRTLRAAARTVLTMGRLSAAARAASAAASAAGSAPASDDDDPSDAVDGQQPRGGRRAARAGAAAEAEAPPAPRVAIADASVLFGGAGGAAAAAPGGALASAGASAWGGQASPSTSAPPLLPPGAAGSGVPASPFATGPAGVGLGAAPAHSALPGAPRRGPHLVLWTADRYTDSDGYRELFPSLCAELVIEGVYVRLYFKQPDLSKARPQPEVLAKAIMAELAALHSQHRVFDPVPIKPLASLVTMLRAGGSLLARMPRLRWVAAETGHAGALAAMLRRDLTAHARTIRQGLNPDVDVGGMDAVMWAQAIHAALAMMAQLANTPVGAAAVASELHALHSLLRREELQQDNGVWVEMEMAASDGALPEGSVPGRGGIASAKAVPGSRDPSDAKLALRTGAGAAERGAGGNGADAGEAEEDDDEDDGGSLDPLLKRTTAVMALRTLGAMLRNDVASRAAFLEQGVALSVLSVVAQSLQPQADVKRLHAVRALVAGMGGAPPPPAATAAPAPAAGAGGGAGGGAPGASGEEEEDDEPTAGSASAKEAGGDGLTMAGAEDAAADTSASADGGRFGVGHAEERTSKWLCSVVWPLFDNDLRRRQVLVRGWTKPQGVLGAWQLTLREPHIVWGDATRDDVTSFVIEEWSAMDDWLRSRPEDPMPYRLDTLHERLRRPALSAECIVGDVFVHPFNAKPSLRGMDAEALLKALFERARLDLSVANNPGSSPEAIRNVAGVWRAVRSVAESKSSLANAALCGPEARLALSFVGPGVPFRVQRAVLEVLEVWAEDAGLAAAVDAAGVYVATRLVSACASARKAMAAGAASAPPAHAGHHAASAAGSAAAEEAEEDEEEPGGPLGLCGAEPADVLVFNVMASLARRAPGTAAKLLGAGAVLYAMHAITKAAASGSGSSSGSGSAALAACRLLSVLAACSASGSAVREVVCDLVTTEVSSATVLEGRPEAALRFFSRDHTDEASGRQWNGDARAALLTFLAEELSAFEAAVTSSGVDSWDQSAPRWDPRRIRRLHAEAVDVSVVREGAGGAVA</sequence>
<feature type="region of interest" description="Disordered" evidence="1">
    <location>
        <begin position="812"/>
        <end position="841"/>
    </location>
</feature>
<feature type="compositionally biased region" description="Basic and acidic residues" evidence="1">
    <location>
        <begin position="1351"/>
        <end position="1364"/>
    </location>
</feature>
<feature type="compositionally biased region" description="Basic and acidic residues" evidence="1">
    <location>
        <begin position="1374"/>
        <end position="1386"/>
    </location>
</feature>
<feature type="region of interest" description="Disordered" evidence="1">
    <location>
        <begin position="1976"/>
        <end position="2029"/>
    </location>
</feature>
<evidence type="ECO:0000313" key="3">
    <source>
        <dbReference type="Proteomes" id="UP000322899"/>
    </source>
</evidence>
<feature type="compositionally biased region" description="Low complexity" evidence="1">
    <location>
        <begin position="445"/>
        <end position="457"/>
    </location>
</feature>
<dbReference type="OrthoDB" id="10662512at2759"/>